<reference evidence="1 2" key="1">
    <citation type="submission" date="2020-04" db="EMBL/GenBank/DDBJ databases">
        <title>Description of novel Gluconacetobacter.</title>
        <authorList>
            <person name="Sombolestani A."/>
        </authorList>
    </citation>
    <scope>NUCLEOTIDE SEQUENCE [LARGE SCALE GENOMIC DNA]</scope>
    <source>
        <strain evidence="1 2">LMG 7603</strain>
    </source>
</reference>
<evidence type="ECO:0000313" key="1">
    <source>
        <dbReference type="EMBL" id="MBB2156446.1"/>
    </source>
</evidence>
<accession>A0A7W4FET0</accession>
<dbReference type="EMBL" id="JABEQG010000014">
    <property type="protein sequence ID" value="MBB2156446.1"/>
    <property type="molecule type" value="Genomic_DNA"/>
</dbReference>
<name>A0A7W4FET0_GLUDI</name>
<evidence type="ECO:0000313" key="2">
    <source>
        <dbReference type="Proteomes" id="UP000550787"/>
    </source>
</evidence>
<organism evidence="1 2">
    <name type="scientific">Gluconacetobacter diazotrophicus</name>
    <name type="common">Acetobacter diazotrophicus</name>
    <dbReference type="NCBI Taxonomy" id="33996"/>
    <lineage>
        <taxon>Bacteria</taxon>
        <taxon>Pseudomonadati</taxon>
        <taxon>Pseudomonadota</taxon>
        <taxon>Alphaproteobacteria</taxon>
        <taxon>Acetobacterales</taxon>
        <taxon>Acetobacteraceae</taxon>
        <taxon>Gluconacetobacter</taxon>
    </lineage>
</organism>
<protein>
    <submittedName>
        <fullName evidence="1">UrcA family protein</fullName>
    </submittedName>
</protein>
<dbReference type="NCBIfam" id="TIGR04433">
    <property type="entry name" value="UrcA_uranyl"/>
    <property type="match status" value="1"/>
</dbReference>
<proteinExistence type="predicted"/>
<comment type="caution">
    <text evidence="1">The sequence shown here is derived from an EMBL/GenBank/DDBJ whole genome shotgun (WGS) entry which is preliminary data.</text>
</comment>
<dbReference type="RefSeq" id="WP_012225431.1">
    <property type="nucleotide sequence ID" value="NZ_JABEQG010000014.1"/>
</dbReference>
<sequence length="148" mass="16318">MTIPAWMAGATRKECGTIGTPATQRPHRRGVGIGLSLLMGVLPLALPHGTRAQDNAANAERVTVEGEIRRVPVFFHRADVETLWRARHLVTRLDRAALEACGDNNAIAEEMRRAIERSDCRRDAVMRAVKDVNAVTLDRAVARYGLPQ</sequence>
<dbReference type="InterPro" id="IPR030972">
    <property type="entry name" value="UrcA_uranyl"/>
</dbReference>
<dbReference type="AlphaFoldDB" id="A0A7W4FET0"/>
<gene>
    <name evidence="1" type="ORF">HLH33_09010</name>
</gene>
<dbReference type="Proteomes" id="UP000550787">
    <property type="component" value="Unassembled WGS sequence"/>
</dbReference>